<keyword evidence="2" id="KW-0378">Hydrolase</keyword>
<dbReference type="CDD" id="cd16148">
    <property type="entry name" value="sulfatase_like"/>
    <property type="match status" value="1"/>
</dbReference>
<sequence>MRVIMVMFDTLTRKFLPNYGNDWVQAPNFQRLAEHCTRFDRFYGGSMPCMPARRELHTGKYNFLRRGWGPLEPFDRSVMEVLKQNGIYTHLVTDHSHYWEDGGATYHNRYNSWEGFRGQENDCFVPSDILPEMPAPYCALSKTGKSLQQHYRNRTRQPTRETMPSVQTFQAGLDFLAEHKDRDNWFLQIEAFDPHEPFYVPEQYRKRYGLPDQETLFWPKYGQLPEGNYKEALENGAKEYAALLTLCDENLGRVLDFMDAHDMWKDTALMVNTDHGFLLGEHEWLGKNFPPLYEEIVHLPFFLHLPGVAEGGRCNQLCATVDLVPTLLEVFGCDPEPMGEMDGRSILPALTQGKPVREQALFGVHGSSTGYTDGDHVFIKANLPGNGPLYEYTMMPTNICGFFSAEQLARAEMTPGCRMTNGLPCMKIPAFSFYHAEKFGDRLYDLRVDPAEQNNILTDQNRGEWEERLARALQEADAPAEEYERLGIKQTQE</sequence>
<evidence type="ECO:0000256" key="2">
    <source>
        <dbReference type="ARBA" id="ARBA00022801"/>
    </source>
</evidence>
<evidence type="ECO:0000313" key="4">
    <source>
        <dbReference type="EMBL" id="GJN65626.1"/>
    </source>
</evidence>
<gene>
    <name evidence="4" type="ORF">JCM17207_22510</name>
</gene>
<accession>A0AA37MZ45</accession>
<reference evidence="4" key="1">
    <citation type="journal article" date="2022" name="Int. J. Syst. Evol. Microbiol.">
        <title>Genome-based, phenotypic and chemotaxonomic classification of Faecalibacterium strains: proposal of three novel species Faecalibacterium duncaniae sp. nov., Faecalibacterium hattorii sp. nov. and Faecalibacterium gallinarum sp. nov. .</title>
        <authorList>
            <person name="Sakamoto M."/>
            <person name="Sakurai N."/>
            <person name="Tanno H."/>
            <person name="Iino T."/>
            <person name="Ohkuma M."/>
            <person name="Endo A."/>
        </authorList>
    </citation>
    <scope>NUCLEOTIDE SEQUENCE</scope>
    <source>
        <strain evidence="4">JCM 17207</strain>
    </source>
</reference>
<dbReference type="InterPro" id="IPR000917">
    <property type="entry name" value="Sulfatase_N"/>
</dbReference>
<comment type="caution">
    <text evidence="4">The sequence shown here is derived from an EMBL/GenBank/DDBJ whole genome shotgun (WGS) entry which is preliminary data.</text>
</comment>
<dbReference type="EMBL" id="BQKV01000098">
    <property type="protein sequence ID" value="GJN65626.1"/>
    <property type="molecule type" value="Genomic_DNA"/>
</dbReference>
<dbReference type="Proteomes" id="UP001055185">
    <property type="component" value="Unassembled WGS sequence"/>
</dbReference>
<organism evidence="4 5">
    <name type="scientific">Faecalibacterium gallinarum</name>
    <dbReference type="NCBI Taxonomy" id="2903556"/>
    <lineage>
        <taxon>Bacteria</taxon>
        <taxon>Bacillati</taxon>
        <taxon>Bacillota</taxon>
        <taxon>Clostridia</taxon>
        <taxon>Eubacteriales</taxon>
        <taxon>Oscillospiraceae</taxon>
        <taxon>Faecalibacterium</taxon>
    </lineage>
</organism>
<dbReference type="GO" id="GO:0008484">
    <property type="term" value="F:sulfuric ester hydrolase activity"/>
    <property type="evidence" value="ECO:0007669"/>
    <property type="project" value="TreeGrafter"/>
</dbReference>
<dbReference type="Pfam" id="PF00884">
    <property type="entry name" value="Sulfatase"/>
    <property type="match status" value="1"/>
</dbReference>
<evidence type="ECO:0000259" key="3">
    <source>
        <dbReference type="Pfam" id="PF00884"/>
    </source>
</evidence>
<dbReference type="Gene3D" id="3.40.720.10">
    <property type="entry name" value="Alkaline Phosphatase, subunit A"/>
    <property type="match status" value="1"/>
</dbReference>
<keyword evidence="5" id="KW-1185">Reference proteome</keyword>
<evidence type="ECO:0000256" key="1">
    <source>
        <dbReference type="ARBA" id="ARBA00022723"/>
    </source>
</evidence>
<dbReference type="GO" id="GO:0005737">
    <property type="term" value="C:cytoplasm"/>
    <property type="evidence" value="ECO:0007669"/>
    <property type="project" value="TreeGrafter"/>
</dbReference>
<dbReference type="SUPFAM" id="SSF53649">
    <property type="entry name" value="Alkaline phosphatase-like"/>
    <property type="match status" value="1"/>
</dbReference>
<proteinExistence type="predicted"/>
<name>A0AA37MZ45_9FIRM</name>
<protein>
    <submittedName>
        <fullName evidence="4">Sulfatase</fullName>
    </submittedName>
</protein>
<feature type="domain" description="Sulfatase N-terminal" evidence="3">
    <location>
        <begin position="3"/>
        <end position="332"/>
    </location>
</feature>
<dbReference type="PANTHER" id="PTHR45953:SF1">
    <property type="entry name" value="IDURONATE 2-SULFATASE"/>
    <property type="match status" value="1"/>
</dbReference>
<evidence type="ECO:0000313" key="5">
    <source>
        <dbReference type="Proteomes" id="UP001055185"/>
    </source>
</evidence>
<dbReference type="PANTHER" id="PTHR45953">
    <property type="entry name" value="IDURONATE 2-SULFATASE"/>
    <property type="match status" value="1"/>
</dbReference>
<dbReference type="InterPro" id="IPR017850">
    <property type="entry name" value="Alkaline_phosphatase_core_sf"/>
</dbReference>
<keyword evidence="1" id="KW-0479">Metal-binding</keyword>
<dbReference type="AlphaFoldDB" id="A0AA37MZ45"/>
<dbReference type="GO" id="GO:0046872">
    <property type="term" value="F:metal ion binding"/>
    <property type="evidence" value="ECO:0007669"/>
    <property type="project" value="UniProtKB-KW"/>
</dbReference>
<dbReference type="RefSeq" id="WP_238317835.1">
    <property type="nucleotide sequence ID" value="NZ_BQKV01000098.1"/>
</dbReference>